<dbReference type="OrthoDB" id="7487078at2759"/>
<reference evidence="4" key="1">
    <citation type="submission" date="2025-08" db="UniProtKB">
        <authorList>
            <consortium name="RefSeq"/>
        </authorList>
    </citation>
    <scope>IDENTIFICATION</scope>
</reference>
<evidence type="ECO:0000313" key="3">
    <source>
        <dbReference type="Proteomes" id="UP000322000"/>
    </source>
</evidence>
<evidence type="ECO:0000313" key="4">
    <source>
        <dbReference type="RefSeq" id="XP_026747888.1"/>
    </source>
</evidence>
<dbReference type="InParanoid" id="A0A7E5X3V9"/>
<name>A0A7E5X3V9_TRINI</name>
<proteinExistence type="predicted"/>
<dbReference type="Proteomes" id="UP000322000">
    <property type="component" value="Chromosome 3"/>
</dbReference>
<gene>
    <name evidence="4" type="primary">LOC113508911</name>
</gene>
<feature type="compositionally biased region" description="Low complexity" evidence="1">
    <location>
        <begin position="700"/>
        <end position="737"/>
    </location>
</feature>
<keyword evidence="2" id="KW-0732">Signal</keyword>
<dbReference type="RefSeq" id="XP_026747888.1">
    <property type="nucleotide sequence ID" value="XM_026892087.1"/>
</dbReference>
<protein>
    <submittedName>
        <fullName evidence="4">Uncharacterized protein LOC113508911 isoform X2</fullName>
    </submittedName>
</protein>
<dbReference type="GeneID" id="113508911"/>
<organism evidence="3 4">
    <name type="scientific">Trichoplusia ni</name>
    <name type="common">Cabbage looper</name>
    <dbReference type="NCBI Taxonomy" id="7111"/>
    <lineage>
        <taxon>Eukaryota</taxon>
        <taxon>Metazoa</taxon>
        <taxon>Ecdysozoa</taxon>
        <taxon>Arthropoda</taxon>
        <taxon>Hexapoda</taxon>
        <taxon>Insecta</taxon>
        <taxon>Pterygota</taxon>
        <taxon>Neoptera</taxon>
        <taxon>Endopterygota</taxon>
        <taxon>Lepidoptera</taxon>
        <taxon>Glossata</taxon>
        <taxon>Ditrysia</taxon>
        <taxon>Noctuoidea</taxon>
        <taxon>Noctuidae</taxon>
        <taxon>Plusiinae</taxon>
        <taxon>Trichoplusia</taxon>
    </lineage>
</organism>
<evidence type="ECO:0000256" key="2">
    <source>
        <dbReference type="SAM" id="SignalP"/>
    </source>
</evidence>
<keyword evidence="3" id="KW-1185">Reference proteome</keyword>
<dbReference type="AlphaFoldDB" id="A0A7E5X3V9"/>
<feature type="region of interest" description="Disordered" evidence="1">
    <location>
        <begin position="697"/>
        <end position="737"/>
    </location>
</feature>
<evidence type="ECO:0000256" key="1">
    <source>
        <dbReference type="SAM" id="MobiDB-lite"/>
    </source>
</evidence>
<sequence>MQKKLFGLFYFLHCFTVVRSGYPPIGDEVQAGSVLLPASRRGRYLANIVRRQAVDGTGIKFNKDADRMNAEAKKKVDVLSEELLPYIIAEQERRTTLYKRVMTAIQNGEKGVTIAEIRNKPPAIIRKGLMYRCPTNRAPKEPDGSGVIMCEENIEPTPIMYESCLSAEDKELFVADNKYFFCNRHKVEGPDLPRNGTTVIGCAPCERTSLNYTSQKCALEDTDDVVVHYRYYPDRTYKFVTELDPDREVCEHWNPCQVGYIFSLPGPDTATPASELWHFFEDDKNETTFPAESYITSTRRVLIPNGYAYHGIGKYMPNGQRNRIAGKEGVLRTYNNIDVVHEEVGNYVKITIKFSPLRPLDATTYYVRFESLEKKNSFVHIPLVTINMGITRLAPQVVEVLPGQRLNMTTLYFTCNKCVVRGIMLRGDDGTVKNVDIDKYRIRKFTDEKGMEQSYVEIDFDEMSPHNFGDYFLMIQNDDGGEERIKALTIKAPQSDPNNAINALRLRVASTVGDHLDKTISYTCDDCELNDVMCRGESVLPAGRVTLIPTSKTVNVNFPGFEDTNSCVYIGIFKRGENTYRKIVAIIENSAPSVTVEFAGLIPPPQEGEQFEQEIKYSCTGDCSVEKVNVNGIPLETNTRRSNVGSIAFYVLTENLITIRITEFSEPYAGMYQAIFNVDGEQITKNLMEIGNAVTEALDAPPASNETPAPATEAASNEAAPNEPAPNDAAPNEPAPN</sequence>
<accession>A0A7E5X3V9</accession>
<feature type="chain" id="PRO_5028807799" evidence="2">
    <location>
        <begin position="21"/>
        <end position="737"/>
    </location>
</feature>
<feature type="signal peptide" evidence="2">
    <location>
        <begin position="1"/>
        <end position="20"/>
    </location>
</feature>